<organism evidence="1 2">
    <name type="scientific">Brucella rhizosphaerae</name>
    <dbReference type="NCBI Taxonomy" id="571254"/>
    <lineage>
        <taxon>Bacteria</taxon>
        <taxon>Pseudomonadati</taxon>
        <taxon>Pseudomonadota</taxon>
        <taxon>Alphaproteobacteria</taxon>
        <taxon>Hyphomicrobiales</taxon>
        <taxon>Brucellaceae</taxon>
        <taxon>Brucella/Ochrobactrum group</taxon>
        <taxon>Brucella</taxon>
    </lineage>
</organism>
<dbReference type="AlphaFoldDB" id="A0A256FUL0"/>
<accession>A0A256FUL0</accession>
<protein>
    <submittedName>
        <fullName evidence="1">Uncharacterized protein</fullName>
    </submittedName>
</protein>
<evidence type="ECO:0000313" key="2">
    <source>
        <dbReference type="Proteomes" id="UP000216345"/>
    </source>
</evidence>
<proteinExistence type="predicted"/>
<dbReference type="EMBL" id="NNRK01000017">
    <property type="protein sequence ID" value="OYR18101.1"/>
    <property type="molecule type" value="Genomic_DNA"/>
</dbReference>
<sequence length="38" mass="4521">MRSFVTYQIEVLTICFKKPIARFASTIRNIHPAFYNMI</sequence>
<comment type="caution">
    <text evidence="1">The sequence shown here is derived from an EMBL/GenBank/DDBJ whole genome shotgun (WGS) entry which is preliminary data.</text>
</comment>
<gene>
    <name evidence="1" type="ORF">CEV32_3500</name>
</gene>
<name>A0A256FUL0_9HYPH</name>
<evidence type="ECO:0000313" key="1">
    <source>
        <dbReference type="EMBL" id="OYR18101.1"/>
    </source>
</evidence>
<keyword evidence="2" id="KW-1185">Reference proteome</keyword>
<dbReference type="Proteomes" id="UP000216345">
    <property type="component" value="Unassembled WGS sequence"/>
</dbReference>
<reference evidence="1 2" key="1">
    <citation type="submission" date="2017-07" db="EMBL/GenBank/DDBJ databases">
        <title>Phylogenetic study on the rhizospheric bacterium Ochrobactrum sp. A44.</title>
        <authorList>
            <person name="Krzyzanowska D.M."/>
            <person name="Ossowicki A."/>
            <person name="Rajewska M."/>
            <person name="Maciag T."/>
            <person name="Kaczynski Z."/>
            <person name="Czerwicka M."/>
            <person name="Jafra S."/>
        </authorList>
    </citation>
    <scope>NUCLEOTIDE SEQUENCE [LARGE SCALE GENOMIC DNA]</scope>
    <source>
        <strain evidence="1 2">PR17</strain>
    </source>
</reference>